<feature type="compositionally biased region" description="Polar residues" evidence="1">
    <location>
        <begin position="80"/>
        <end position="92"/>
    </location>
</feature>
<feature type="region of interest" description="Disordered" evidence="1">
    <location>
        <begin position="80"/>
        <end position="240"/>
    </location>
</feature>
<reference evidence="2 3" key="1">
    <citation type="submission" date="2020-02" db="EMBL/GenBank/DDBJ databases">
        <authorList>
            <person name="Ma Q."/>
            <person name="Huang Y."/>
            <person name="Song X."/>
            <person name="Pei D."/>
        </authorList>
    </citation>
    <scope>NUCLEOTIDE SEQUENCE [LARGE SCALE GENOMIC DNA]</scope>
    <source>
        <strain evidence="2">Sxm20200214</strain>
        <tissue evidence="2">Leaf</tissue>
    </source>
</reference>
<keyword evidence="3" id="KW-1185">Reference proteome</keyword>
<gene>
    <name evidence="2" type="ORF">Bca52824_023522</name>
</gene>
<dbReference type="OrthoDB" id="1733797at2759"/>
<dbReference type="Proteomes" id="UP000886595">
    <property type="component" value="Unassembled WGS sequence"/>
</dbReference>
<dbReference type="AlphaFoldDB" id="A0A8X8AT65"/>
<evidence type="ECO:0000313" key="3">
    <source>
        <dbReference type="Proteomes" id="UP000886595"/>
    </source>
</evidence>
<organism evidence="2 3">
    <name type="scientific">Brassica carinata</name>
    <name type="common">Ethiopian mustard</name>
    <name type="synonym">Abyssinian cabbage</name>
    <dbReference type="NCBI Taxonomy" id="52824"/>
    <lineage>
        <taxon>Eukaryota</taxon>
        <taxon>Viridiplantae</taxon>
        <taxon>Streptophyta</taxon>
        <taxon>Embryophyta</taxon>
        <taxon>Tracheophyta</taxon>
        <taxon>Spermatophyta</taxon>
        <taxon>Magnoliopsida</taxon>
        <taxon>eudicotyledons</taxon>
        <taxon>Gunneridae</taxon>
        <taxon>Pentapetalae</taxon>
        <taxon>rosids</taxon>
        <taxon>malvids</taxon>
        <taxon>Brassicales</taxon>
        <taxon>Brassicaceae</taxon>
        <taxon>Brassiceae</taxon>
        <taxon>Brassica</taxon>
    </lineage>
</organism>
<feature type="compositionally biased region" description="Polar residues" evidence="1">
    <location>
        <begin position="42"/>
        <end position="52"/>
    </location>
</feature>
<name>A0A8X8AT65_BRACI</name>
<dbReference type="PANTHER" id="PTHR33738:SF8">
    <property type="entry name" value="OS05G0454500 PROTEIN"/>
    <property type="match status" value="1"/>
</dbReference>
<dbReference type="PANTHER" id="PTHR33738">
    <property type="entry name" value="EMB|CAB82975.1"/>
    <property type="match status" value="1"/>
</dbReference>
<feature type="compositionally biased region" description="Low complexity" evidence="1">
    <location>
        <begin position="23"/>
        <end position="35"/>
    </location>
</feature>
<protein>
    <submittedName>
        <fullName evidence="2">Uncharacterized protein</fullName>
    </submittedName>
</protein>
<proteinExistence type="predicted"/>
<accession>A0A8X8AT65</accession>
<comment type="caution">
    <text evidence="2">The sequence shown here is derived from an EMBL/GenBank/DDBJ whole genome shotgun (WGS) entry which is preliminary data.</text>
</comment>
<evidence type="ECO:0000313" key="2">
    <source>
        <dbReference type="EMBL" id="KAG2311965.1"/>
    </source>
</evidence>
<sequence length="255" mass="26451">MEGKGKAGSSSSFSSFTAQLFGPKEPSCSSSFKSIFPPPSKGTSGNFQSSRNGPIDYRKESATCNLSSSLYYGGQDVYSGSTSSHTYPTVNKDQTRGDDDASGNDLIDASRGNWWKASRACPTAHRPSVQVVQAARVLRPKRPDPRPSVQKWSKAPGAGTAGCREAAHPGAVRQLGRAGPGRRAPSHPGASSSRHRRQLIHAGLGAGPSGAGASIGEAGSRQRAGASSPAGPAPVHPVCSQPVRFRSQLVASVKS</sequence>
<feature type="compositionally biased region" description="Low complexity" evidence="1">
    <location>
        <begin position="211"/>
        <end position="230"/>
    </location>
</feature>
<dbReference type="EMBL" id="JAAMPC010000005">
    <property type="protein sequence ID" value="KAG2311965.1"/>
    <property type="molecule type" value="Genomic_DNA"/>
</dbReference>
<feature type="region of interest" description="Disordered" evidence="1">
    <location>
        <begin position="20"/>
        <end position="58"/>
    </location>
</feature>
<evidence type="ECO:0000256" key="1">
    <source>
        <dbReference type="SAM" id="MobiDB-lite"/>
    </source>
</evidence>